<dbReference type="Proteomes" id="UP000800200">
    <property type="component" value="Unassembled WGS sequence"/>
</dbReference>
<feature type="compositionally biased region" description="Polar residues" evidence="1">
    <location>
        <begin position="107"/>
        <end position="129"/>
    </location>
</feature>
<proteinExistence type="predicted"/>
<dbReference type="AlphaFoldDB" id="A0A6A6EVA8"/>
<organism evidence="2 3">
    <name type="scientific">Zopfia rhizophila CBS 207.26</name>
    <dbReference type="NCBI Taxonomy" id="1314779"/>
    <lineage>
        <taxon>Eukaryota</taxon>
        <taxon>Fungi</taxon>
        <taxon>Dikarya</taxon>
        <taxon>Ascomycota</taxon>
        <taxon>Pezizomycotina</taxon>
        <taxon>Dothideomycetes</taxon>
        <taxon>Dothideomycetes incertae sedis</taxon>
        <taxon>Zopfiaceae</taxon>
        <taxon>Zopfia</taxon>
    </lineage>
</organism>
<reference evidence="2" key="1">
    <citation type="journal article" date="2020" name="Stud. Mycol.">
        <title>101 Dothideomycetes genomes: a test case for predicting lifestyles and emergence of pathogens.</title>
        <authorList>
            <person name="Haridas S."/>
            <person name="Albert R."/>
            <person name="Binder M."/>
            <person name="Bloem J."/>
            <person name="Labutti K."/>
            <person name="Salamov A."/>
            <person name="Andreopoulos B."/>
            <person name="Baker S."/>
            <person name="Barry K."/>
            <person name="Bills G."/>
            <person name="Bluhm B."/>
            <person name="Cannon C."/>
            <person name="Castanera R."/>
            <person name="Culley D."/>
            <person name="Daum C."/>
            <person name="Ezra D."/>
            <person name="Gonzalez J."/>
            <person name="Henrissat B."/>
            <person name="Kuo A."/>
            <person name="Liang C."/>
            <person name="Lipzen A."/>
            <person name="Lutzoni F."/>
            <person name="Magnuson J."/>
            <person name="Mondo S."/>
            <person name="Nolan M."/>
            <person name="Ohm R."/>
            <person name="Pangilinan J."/>
            <person name="Park H.-J."/>
            <person name="Ramirez L."/>
            <person name="Alfaro M."/>
            <person name="Sun H."/>
            <person name="Tritt A."/>
            <person name="Yoshinaga Y."/>
            <person name="Zwiers L.-H."/>
            <person name="Turgeon B."/>
            <person name="Goodwin S."/>
            <person name="Spatafora J."/>
            <person name="Crous P."/>
            <person name="Grigoriev I."/>
        </authorList>
    </citation>
    <scope>NUCLEOTIDE SEQUENCE</scope>
    <source>
        <strain evidence="2">CBS 207.26</strain>
    </source>
</reference>
<name>A0A6A6EVA8_9PEZI</name>
<evidence type="ECO:0000313" key="2">
    <source>
        <dbReference type="EMBL" id="KAF2194709.1"/>
    </source>
</evidence>
<dbReference type="EMBL" id="ML994611">
    <property type="protein sequence ID" value="KAF2194709.1"/>
    <property type="molecule type" value="Genomic_DNA"/>
</dbReference>
<evidence type="ECO:0000256" key="1">
    <source>
        <dbReference type="SAM" id="MobiDB-lite"/>
    </source>
</evidence>
<feature type="compositionally biased region" description="Polar residues" evidence="1">
    <location>
        <begin position="13"/>
        <end position="40"/>
    </location>
</feature>
<keyword evidence="3" id="KW-1185">Reference proteome</keyword>
<accession>A0A6A6EVA8</accession>
<protein>
    <submittedName>
        <fullName evidence="2">Uncharacterized protein</fullName>
    </submittedName>
</protein>
<feature type="region of interest" description="Disordered" evidence="1">
    <location>
        <begin position="1"/>
        <end position="129"/>
    </location>
</feature>
<sequence>MVDKRSPEISPKGQLSTSPSIYPQHSLGSISAHTPTGLNKNSKRPRQAADLDVQSELFGSGTSTPTSPPSKKRKIAHGTRNAGGYLFRKDGLPDMRSRRNHARPEGQHSSGGQPETRSSKGSEMGSDASTAATDILKKHQTAMNMMFPHGVEAFCERSNYAKQLFRDKRPNTSQSCNVSQRGKENTMRQLAERHLVPLQPTDESFKSSNEGKPLGCGTTPAGQQQANTVSNGESIRPTVKEQHDISVTPTLSMSARPDCEPIRSVIEISPTDKTAPTTPRQTEIISMPQRPAQIPTRPEAQVVTDNIPPVLSAPVPTRPAALAAQALQRATTDSIPPAPLQQASTMSIQPAQAPIQATCTNLSSTGLASQRTNPLSFPSVLAPKPCKTLEPTFNKAALQQIQSMEIFNQLPTELRDPFMITYHFQCAKDHWTQMYYEYGRSNMSSLDPYPEILKLAGVYYYFLARPALRTANICVLLRVHPNQLKEWIARFNLT</sequence>
<feature type="compositionally biased region" description="Basic and acidic residues" evidence="1">
    <location>
        <begin position="87"/>
        <end position="106"/>
    </location>
</feature>
<evidence type="ECO:0000313" key="3">
    <source>
        <dbReference type="Proteomes" id="UP000800200"/>
    </source>
</evidence>
<gene>
    <name evidence="2" type="ORF">K469DRAFT_132323</name>
</gene>